<feature type="domain" description="RDD" evidence="5">
    <location>
        <begin position="7"/>
        <end position="91"/>
    </location>
</feature>
<dbReference type="Proteomes" id="UP000658980">
    <property type="component" value="Unassembled WGS sequence"/>
</dbReference>
<keyword evidence="7" id="KW-1185">Reference proteome</keyword>
<proteinExistence type="predicted"/>
<organism evidence="6 7">
    <name type="scientific">Planococcus wigleyi</name>
    <dbReference type="NCBI Taxonomy" id="2762216"/>
    <lineage>
        <taxon>Bacteria</taxon>
        <taxon>Bacillati</taxon>
        <taxon>Bacillota</taxon>
        <taxon>Bacilli</taxon>
        <taxon>Bacillales</taxon>
        <taxon>Caryophanaceae</taxon>
        <taxon>Planococcus</taxon>
    </lineage>
</organism>
<keyword evidence="3" id="KW-1133">Transmembrane helix</keyword>
<reference evidence="6 7" key="1">
    <citation type="submission" date="2020-08" db="EMBL/GenBank/DDBJ databases">
        <title>A Genomic Blueprint of the Chicken Gut Microbiome.</title>
        <authorList>
            <person name="Gilroy R."/>
            <person name="Ravi A."/>
            <person name="Getino M."/>
            <person name="Pursley I."/>
            <person name="Horton D.L."/>
            <person name="Alikhan N.-F."/>
            <person name="Baker D."/>
            <person name="Gharbi K."/>
            <person name="Hall N."/>
            <person name="Watson M."/>
            <person name="Adriaenssens E.M."/>
            <person name="Foster-Nyarko E."/>
            <person name="Jarju S."/>
            <person name="Secka A."/>
            <person name="Antonio M."/>
            <person name="Oren A."/>
            <person name="Chaudhuri R."/>
            <person name="La Ragione R.M."/>
            <person name="Hildebrand F."/>
            <person name="Pallen M.J."/>
        </authorList>
    </citation>
    <scope>NUCLEOTIDE SEQUENCE [LARGE SCALE GENOMIC DNA]</scope>
    <source>
        <strain evidence="6 7">Sa1BUA13</strain>
    </source>
</reference>
<dbReference type="EMBL" id="JACSPU010000001">
    <property type="protein sequence ID" value="MBD8014234.1"/>
    <property type="molecule type" value="Genomic_DNA"/>
</dbReference>
<comment type="subcellular location">
    <subcellularLocation>
        <location evidence="1">Membrane</location>
        <topology evidence="1">Multi-pass membrane protein</topology>
    </subcellularLocation>
</comment>
<gene>
    <name evidence="6" type="ORF">H9630_05310</name>
</gene>
<keyword evidence="4" id="KW-0472">Membrane</keyword>
<name>A0ABR8WB55_9BACL</name>
<comment type="caution">
    <text evidence="6">The sequence shown here is derived from an EMBL/GenBank/DDBJ whole genome shotgun (WGS) entry which is preliminary data.</text>
</comment>
<protein>
    <submittedName>
        <fullName evidence="6">RDD family protein</fullName>
    </submittedName>
</protein>
<accession>A0ABR8WB55</accession>
<dbReference type="Pfam" id="PF06271">
    <property type="entry name" value="RDD"/>
    <property type="match status" value="1"/>
</dbReference>
<dbReference type="InterPro" id="IPR010432">
    <property type="entry name" value="RDD"/>
</dbReference>
<evidence type="ECO:0000313" key="7">
    <source>
        <dbReference type="Proteomes" id="UP000658980"/>
    </source>
</evidence>
<sequence length="128" mass="14168">MDKLMKKRVKGILIDTAISTAVSAAVEQAVKKKVKNSFFQTVVAPAVVLYGLEYVQMRKSGQTIGQKAAGIQILSESGEELTPKQIVKRMVHRDTLSSLIYLKNPKKYNTTGAKFPHDVYAETVVKEV</sequence>
<evidence type="ECO:0000256" key="3">
    <source>
        <dbReference type="ARBA" id="ARBA00022989"/>
    </source>
</evidence>
<evidence type="ECO:0000313" key="6">
    <source>
        <dbReference type="EMBL" id="MBD8014234.1"/>
    </source>
</evidence>
<evidence type="ECO:0000256" key="4">
    <source>
        <dbReference type="ARBA" id="ARBA00023136"/>
    </source>
</evidence>
<dbReference type="RefSeq" id="WP_191714415.1">
    <property type="nucleotide sequence ID" value="NZ_JACSPU010000001.1"/>
</dbReference>
<keyword evidence="2" id="KW-0812">Transmembrane</keyword>
<evidence type="ECO:0000256" key="2">
    <source>
        <dbReference type="ARBA" id="ARBA00022692"/>
    </source>
</evidence>
<evidence type="ECO:0000256" key="1">
    <source>
        <dbReference type="ARBA" id="ARBA00004141"/>
    </source>
</evidence>
<evidence type="ECO:0000259" key="5">
    <source>
        <dbReference type="Pfam" id="PF06271"/>
    </source>
</evidence>